<evidence type="ECO:0000259" key="22">
    <source>
        <dbReference type="PROSITE" id="PS50199"/>
    </source>
</evidence>
<keyword evidence="9" id="KW-0862">Zinc</keyword>
<feature type="region of interest" description="Disordered" evidence="21">
    <location>
        <begin position="505"/>
        <end position="526"/>
    </location>
</feature>
<dbReference type="GO" id="GO:0008139">
    <property type="term" value="F:nuclear localization sequence binding"/>
    <property type="evidence" value="ECO:0007669"/>
    <property type="project" value="TreeGrafter"/>
</dbReference>
<feature type="compositionally biased region" description="Polar residues" evidence="21">
    <location>
        <begin position="1234"/>
        <end position="1243"/>
    </location>
</feature>
<feature type="compositionally biased region" description="Low complexity" evidence="21">
    <location>
        <begin position="664"/>
        <end position="679"/>
    </location>
</feature>
<feature type="region of interest" description="Disordered" evidence="21">
    <location>
        <begin position="1319"/>
        <end position="1363"/>
    </location>
</feature>
<dbReference type="PANTHER" id="PTHR23193">
    <property type="entry name" value="NUCLEAR PORE COMPLEX PROTEIN NUP"/>
    <property type="match status" value="1"/>
</dbReference>
<evidence type="ECO:0000256" key="7">
    <source>
        <dbReference type="ARBA" id="ARBA00022771"/>
    </source>
</evidence>
<feature type="region of interest" description="Disordered" evidence="21">
    <location>
        <begin position="903"/>
        <end position="968"/>
    </location>
</feature>
<feature type="compositionally biased region" description="Polar residues" evidence="21">
    <location>
        <begin position="933"/>
        <end position="946"/>
    </location>
</feature>
<name>A0AAW1CNZ1_9HEMI</name>
<keyword evidence="4" id="KW-0813">Transport</keyword>
<keyword evidence="15" id="KW-0539">Nucleus</keyword>
<evidence type="ECO:0000256" key="4">
    <source>
        <dbReference type="ARBA" id="ARBA00022448"/>
    </source>
</evidence>
<reference evidence="23 24" key="1">
    <citation type="submission" date="2022-12" db="EMBL/GenBank/DDBJ databases">
        <title>Chromosome-level genome assembly of true bugs.</title>
        <authorList>
            <person name="Ma L."/>
            <person name="Li H."/>
        </authorList>
    </citation>
    <scope>NUCLEOTIDE SEQUENCE [LARGE SCALE GENOMIC DNA]</scope>
    <source>
        <strain evidence="23">Lab_2022b</strain>
    </source>
</reference>
<evidence type="ECO:0000256" key="17">
    <source>
        <dbReference type="ARBA" id="ARBA00068609"/>
    </source>
</evidence>
<dbReference type="GO" id="GO:0006405">
    <property type="term" value="P:RNA export from nucleus"/>
    <property type="evidence" value="ECO:0007669"/>
    <property type="project" value="TreeGrafter"/>
</dbReference>
<feature type="compositionally biased region" description="Polar residues" evidence="21">
    <location>
        <begin position="1336"/>
        <end position="1363"/>
    </location>
</feature>
<evidence type="ECO:0000256" key="13">
    <source>
        <dbReference type="ARBA" id="ARBA00023132"/>
    </source>
</evidence>
<feature type="region of interest" description="Disordered" evidence="21">
    <location>
        <begin position="1234"/>
        <end position="1255"/>
    </location>
</feature>
<feature type="region of interest" description="Disordered" evidence="21">
    <location>
        <begin position="1"/>
        <end position="22"/>
    </location>
</feature>
<feature type="compositionally biased region" description="Polar residues" evidence="21">
    <location>
        <begin position="405"/>
        <end position="428"/>
    </location>
</feature>
<evidence type="ECO:0000256" key="16">
    <source>
        <dbReference type="ARBA" id="ARBA00060842"/>
    </source>
</evidence>
<feature type="compositionally biased region" description="Polar residues" evidence="21">
    <location>
        <begin position="631"/>
        <end position="663"/>
    </location>
</feature>
<evidence type="ECO:0000256" key="5">
    <source>
        <dbReference type="ARBA" id="ARBA00022723"/>
    </source>
</evidence>
<keyword evidence="10" id="KW-0653">Protein transport</keyword>
<dbReference type="FunFam" id="4.10.1060.10:FF:000001">
    <property type="entry name" value="Nuclear pore complex protein Nup153"/>
    <property type="match status" value="1"/>
</dbReference>
<dbReference type="InterPro" id="IPR001876">
    <property type="entry name" value="Znf_RanBP2"/>
</dbReference>
<dbReference type="PROSITE" id="PS01358">
    <property type="entry name" value="ZF_RANBP2_1"/>
    <property type="match status" value="2"/>
</dbReference>
<comment type="caution">
    <text evidence="23">The sequence shown here is derived from an EMBL/GenBank/DDBJ whole genome shotgun (WGS) entry which is preliminary data.</text>
</comment>
<dbReference type="PANTHER" id="PTHR23193:SF23">
    <property type="entry name" value="NUCLEAR PORE COMPLEX PROTEIN NUP153"/>
    <property type="match status" value="1"/>
</dbReference>
<keyword evidence="5" id="KW-0479">Metal-binding</keyword>
<dbReference type="GO" id="GO:0003677">
    <property type="term" value="F:DNA binding"/>
    <property type="evidence" value="ECO:0007669"/>
    <property type="project" value="UniProtKB-KW"/>
</dbReference>
<evidence type="ECO:0000256" key="2">
    <source>
        <dbReference type="ARBA" id="ARBA00004126"/>
    </source>
</evidence>
<evidence type="ECO:0000256" key="8">
    <source>
        <dbReference type="ARBA" id="ARBA00022816"/>
    </source>
</evidence>
<evidence type="ECO:0000256" key="9">
    <source>
        <dbReference type="ARBA" id="ARBA00022833"/>
    </source>
</evidence>
<keyword evidence="11" id="KW-0811">Translocation</keyword>
<feature type="compositionally biased region" description="Basic and acidic residues" evidence="21">
    <location>
        <begin position="907"/>
        <end position="928"/>
    </location>
</feature>
<feature type="compositionally biased region" description="Basic and acidic residues" evidence="21">
    <location>
        <begin position="593"/>
        <end position="602"/>
    </location>
</feature>
<feature type="compositionally biased region" description="Low complexity" evidence="21">
    <location>
        <begin position="1244"/>
        <end position="1254"/>
    </location>
</feature>
<dbReference type="InterPro" id="IPR036443">
    <property type="entry name" value="Znf_RanBP2_sf"/>
</dbReference>
<feature type="region of interest" description="Disordered" evidence="21">
    <location>
        <begin position="48"/>
        <end position="78"/>
    </location>
</feature>
<feature type="compositionally biased region" description="Low complexity" evidence="21">
    <location>
        <begin position="1320"/>
        <end position="1335"/>
    </location>
</feature>
<gene>
    <name evidence="23" type="ORF">O3M35_002747</name>
</gene>
<feature type="compositionally biased region" description="Polar residues" evidence="21">
    <location>
        <begin position="980"/>
        <end position="994"/>
    </location>
</feature>
<keyword evidence="8" id="KW-0509">mRNA transport</keyword>
<feature type="region of interest" description="Disordered" evidence="21">
    <location>
        <begin position="1401"/>
        <end position="1467"/>
    </location>
</feature>
<evidence type="ECO:0000256" key="12">
    <source>
        <dbReference type="ARBA" id="ARBA00023125"/>
    </source>
</evidence>
<feature type="compositionally biased region" description="Polar residues" evidence="21">
    <location>
        <begin position="1424"/>
        <end position="1452"/>
    </location>
</feature>
<dbReference type="Proteomes" id="UP001461498">
    <property type="component" value="Unassembled WGS sequence"/>
</dbReference>
<comment type="similarity">
    <text evidence="16">Belongs to the NUP153 family.</text>
</comment>
<sequence length="1467" mass="157357">MAKGNNTGKTKRSYSYKPYDASNSSLVKRLTNKVSEILPSPTWISRWLPSTSQVNARSDGIQDDDEEEDEEEIRQQPPVKRIRLQTALHSPQLLQHNHCTRISDAPENAEELSPISRVDHRDGAIAGPSGLQIHRSNFVSSTPATTQTISFDNKINQGDDGSDSGDSTSCCSSASAEVQQAERSSANTSLPKLATDSYKTYSPGAVRKLSSSKDKFSKLNLSASNSRPTFDSYVFHNPHNKSLNSSRSSQVDDSSPFYRGRTMFGGASANRESLNSSILSPASRPRVTNVRPISRQVPERDTIGSSALRILRALEQISTPVTEAKKMPINETPTRQRKTIQPFDELIIPQMPAILRIKRKKRNESENNSSSMTLNATKDITDNSATSASSTMVNISMSAGDPASIATNSSTLPQTKQESAASKQSSYTLRKEDSDKGDKFVTSIKGRANETLENERLPEVNLPNVKLSISSLPVFSLPTANKIVVTQSSLPDSTVLQQRTSNISTAPFTSSSTSSSNEPSTISTSSSSIRPIIGQFKFSEPIVQHIDDNRITNIKTSYKFSNPLDVDSLHKEKQNKTATINKTVKENNGQSLLKEDTKKRYPLDISSASPNSKLKRKSSNDERGANVLGTKLSSNSFDASSLTSDSLKTNTGMNGNKSKLTLITSSSDSNKNKTTMKTNLVESTKSTESMKTDENKWSCCKCSLENNNTDRNCLKCGLVKVNSINVSSSKDKPELTDMIQCKICFSSYKASDKKCLSCTTEKTSGDTTNASSTTNVTSSTSSAAELPLSALFKKSAGSWECSECLVSNKGDVDTCVACSTPKPGVQPKANAQSTPTFSFGIPPSASASNTVSAAGFKFGIEHSTANDTASSDIGGFKFNFGSKTSTNSSNTVSVQEFKFGSFPSTSKESEIKSTEESSKKEDSKEVSEAKSSLTTNKMFTFGGNSDVTDKQNEKKEDEKPNKDVKKVTFSQQLVEEKTISTDTITNTPSSFSFVTSTKSDTQSSTTFSFSKSTPLLGNVNTPSSTTETDKPAVSSSLFKFGSPFTGATTSVASSTAASSTPSSDSTVSVSSSLVTSSNNDKSSSTFSFLPNNAPKPPIFSSTVDTEKKDNTAFNNNKTTFGNSIVASSSGFTFNCPNDNKINADKHKIKEPTTNNFFATNRDTSTPNLITIQSKNDEKPNFFASTASSSTAKSDNKMFFASTSSNKTTGAGIFGSNTKPEEWKAKSTFGTENFDTKPSVTPFGSTTSSSLMTNSTERKSEPFTFNATANQSNTNISPFIFKGADTNDNKPSGGFTFHATAPPTGNSQQIQPNIPQLFGATTQQPQQQQQQPQPTTNLFGSSSTTLFNAGGSQPNNSAATPSFTFGAQSQPQQAIFGFSAPSQVPSAGTGTMSEAFQFGSQNALPPAQGTPALSGPPTFDPNIKPNFNFSGGATAPPTFSAQSSGLPSATPTANKERKIRKAVRRTLR</sequence>
<keyword evidence="12" id="KW-0238">DNA-binding</keyword>
<feature type="compositionally biased region" description="Low complexity" evidence="21">
    <location>
        <begin position="995"/>
        <end position="1013"/>
    </location>
</feature>
<keyword evidence="24" id="KW-1185">Reference proteome</keyword>
<dbReference type="GO" id="GO:0017056">
    <property type="term" value="F:structural constituent of nuclear pore"/>
    <property type="evidence" value="ECO:0007669"/>
    <property type="project" value="TreeGrafter"/>
</dbReference>
<evidence type="ECO:0000256" key="1">
    <source>
        <dbReference type="ARBA" id="ARBA00001947"/>
    </source>
</evidence>
<dbReference type="EMBL" id="JAPXFL010000011">
    <property type="protein sequence ID" value="KAK9499775.1"/>
    <property type="molecule type" value="Genomic_DNA"/>
</dbReference>
<feature type="domain" description="RanBP2-type" evidence="22">
    <location>
        <begin position="795"/>
        <end position="824"/>
    </location>
</feature>
<proteinExistence type="inferred from homology"/>
<feature type="compositionally biased region" description="Basic residues" evidence="21">
    <location>
        <begin position="1456"/>
        <end position="1467"/>
    </location>
</feature>
<feature type="compositionally biased region" description="Basic and acidic residues" evidence="21">
    <location>
        <begin position="947"/>
        <end position="966"/>
    </location>
</feature>
<dbReference type="GO" id="GO:0005643">
    <property type="term" value="C:nuclear pore"/>
    <property type="evidence" value="ECO:0007669"/>
    <property type="project" value="UniProtKB-SubCell"/>
</dbReference>
<accession>A0AAW1CNZ1</accession>
<feature type="compositionally biased region" description="Polar residues" evidence="21">
    <location>
        <begin position="177"/>
        <end position="190"/>
    </location>
</feature>
<evidence type="ECO:0000313" key="23">
    <source>
        <dbReference type="EMBL" id="KAK9499775.1"/>
    </source>
</evidence>
<evidence type="ECO:0000256" key="10">
    <source>
        <dbReference type="ARBA" id="ARBA00022927"/>
    </source>
</evidence>
<feature type="region of interest" description="Disordered" evidence="21">
    <location>
        <begin position="404"/>
        <end position="438"/>
    </location>
</feature>
<dbReference type="GO" id="GO:0031965">
    <property type="term" value="C:nuclear membrane"/>
    <property type="evidence" value="ECO:0007669"/>
    <property type="project" value="UniProtKB-SubCell"/>
</dbReference>
<feature type="domain" description="RanBP2-type" evidence="22">
    <location>
        <begin position="693"/>
        <end position="722"/>
    </location>
</feature>
<dbReference type="Pfam" id="PF00641">
    <property type="entry name" value="Zn_ribbon_RanBP"/>
    <property type="match status" value="1"/>
</dbReference>
<dbReference type="Gene3D" id="4.10.1060.10">
    <property type="entry name" value="Zinc finger, RanBP2-type"/>
    <property type="match status" value="1"/>
</dbReference>
<feature type="compositionally biased region" description="Basic and acidic residues" evidence="21">
    <location>
        <begin position="429"/>
        <end position="438"/>
    </location>
</feature>
<feature type="region of interest" description="Disordered" evidence="21">
    <location>
        <begin position="1054"/>
        <end position="1089"/>
    </location>
</feature>
<feature type="region of interest" description="Disordered" evidence="21">
    <location>
        <begin position="151"/>
        <end position="197"/>
    </location>
</feature>
<feature type="compositionally biased region" description="Low complexity" evidence="21">
    <location>
        <begin position="1054"/>
        <end position="1087"/>
    </location>
</feature>
<evidence type="ECO:0000256" key="14">
    <source>
        <dbReference type="ARBA" id="ARBA00023136"/>
    </source>
</evidence>
<keyword evidence="14" id="KW-0472">Membrane</keyword>
<evidence type="ECO:0000256" key="15">
    <source>
        <dbReference type="ARBA" id="ARBA00023242"/>
    </source>
</evidence>
<evidence type="ECO:0000256" key="11">
    <source>
        <dbReference type="ARBA" id="ARBA00023010"/>
    </source>
</evidence>
<evidence type="ECO:0000256" key="18">
    <source>
        <dbReference type="ARBA" id="ARBA00078197"/>
    </source>
</evidence>
<protein>
    <recommendedName>
        <fullName evidence="17">Nuclear pore complex protein Nup153</fullName>
    </recommendedName>
    <alternativeName>
        <fullName evidence="19">153 kDa nucleoporin</fullName>
    </alternativeName>
    <alternativeName>
        <fullName evidence="18">Nucleoporin Nup153</fullName>
    </alternativeName>
</protein>
<comment type="subcellular location">
    <subcellularLocation>
        <location evidence="2">Nucleus membrane</location>
    </subcellularLocation>
    <subcellularLocation>
        <location evidence="3">Nucleus</location>
        <location evidence="3">Nuclear pore complex</location>
    </subcellularLocation>
</comment>
<feature type="region of interest" description="Disordered" evidence="21">
    <location>
        <begin position="583"/>
        <end position="687"/>
    </location>
</feature>
<organism evidence="23 24">
    <name type="scientific">Rhynocoris fuscipes</name>
    <dbReference type="NCBI Taxonomy" id="488301"/>
    <lineage>
        <taxon>Eukaryota</taxon>
        <taxon>Metazoa</taxon>
        <taxon>Ecdysozoa</taxon>
        <taxon>Arthropoda</taxon>
        <taxon>Hexapoda</taxon>
        <taxon>Insecta</taxon>
        <taxon>Pterygota</taxon>
        <taxon>Neoptera</taxon>
        <taxon>Paraneoptera</taxon>
        <taxon>Hemiptera</taxon>
        <taxon>Heteroptera</taxon>
        <taxon>Panheteroptera</taxon>
        <taxon>Cimicomorpha</taxon>
        <taxon>Reduviidae</taxon>
        <taxon>Harpactorinae</taxon>
        <taxon>Harpactorini</taxon>
        <taxon>Rhynocoris</taxon>
    </lineage>
</organism>
<dbReference type="GO" id="GO:0006606">
    <property type="term" value="P:protein import into nucleus"/>
    <property type="evidence" value="ECO:0007669"/>
    <property type="project" value="TreeGrafter"/>
</dbReference>
<dbReference type="SUPFAM" id="SSF90209">
    <property type="entry name" value="Ran binding protein zinc finger-like"/>
    <property type="match status" value="1"/>
</dbReference>
<dbReference type="GO" id="GO:0051028">
    <property type="term" value="P:mRNA transport"/>
    <property type="evidence" value="ECO:0007669"/>
    <property type="project" value="UniProtKB-KW"/>
</dbReference>
<evidence type="ECO:0000256" key="21">
    <source>
        <dbReference type="SAM" id="MobiDB-lite"/>
    </source>
</evidence>
<feature type="region of interest" description="Disordered" evidence="21">
    <location>
        <begin position="359"/>
        <end position="387"/>
    </location>
</feature>
<keyword evidence="6" id="KW-0677">Repeat</keyword>
<feature type="compositionally biased region" description="Acidic residues" evidence="21">
    <location>
        <begin position="61"/>
        <end position="72"/>
    </location>
</feature>
<dbReference type="GO" id="GO:0008270">
    <property type="term" value="F:zinc ion binding"/>
    <property type="evidence" value="ECO:0007669"/>
    <property type="project" value="UniProtKB-KW"/>
</dbReference>
<feature type="compositionally biased region" description="Polar residues" evidence="21">
    <location>
        <begin position="372"/>
        <end position="387"/>
    </location>
</feature>
<evidence type="ECO:0000256" key="3">
    <source>
        <dbReference type="ARBA" id="ARBA00004567"/>
    </source>
</evidence>
<keyword evidence="13" id="KW-0906">Nuclear pore complex</keyword>
<evidence type="ECO:0000313" key="24">
    <source>
        <dbReference type="Proteomes" id="UP001461498"/>
    </source>
</evidence>
<dbReference type="PROSITE" id="PS50199">
    <property type="entry name" value="ZF_RANBP2_2"/>
    <property type="match status" value="2"/>
</dbReference>
<feature type="region of interest" description="Disordered" evidence="21">
    <location>
        <begin position="980"/>
        <end position="1032"/>
    </location>
</feature>
<evidence type="ECO:0000256" key="20">
    <source>
        <dbReference type="PROSITE-ProRule" id="PRU00322"/>
    </source>
</evidence>
<evidence type="ECO:0000256" key="6">
    <source>
        <dbReference type="ARBA" id="ARBA00022737"/>
    </source>
</evidence>
<feature type="compositionally biased region" description="Low complexity" evidence="21">
    <location>
        <begin position="164"/>
        <end position="176"/>
    </location>
</feature>
<keyword evidence="7 20" id="KW-0863">Zinc-finger</keyword>
<feature type="region of interest" description="Disordered" evidence="21">
    <location>
        <begin position="107"/>
        <end position="132"/>
    </location>
</feature>
<comment type="cofactor">
    <cofactor evidence="1">
        <name>Zn(2+)</name>
        <dbReference type="ChEBI" id="CHEBI:29105"/>
    </cofactor>
</comment>
<dbReference type="SMART" id="SM00547">
    <property type="entry name" value="ZnF_RBZ"/>
    <property type="match status" value="2"/>
</dbReference>
<dbReference type="InterPro" id="IPR026054">
    <property type="entry name" value="Nucleoporin"/>
</dbReference>
<evidence type="ECO:0000256" key="19">
    <source>
        <dbReference type="ARBA" id="ARBA00079437"/>
    </source>
</evidence>